<dbReference type="Proteomes" id="UP000830552">
    <property type="component" value="Chromosome"/>
</dbReference>
<dbReference type="SUPFAM" id="SSF56935">
    <property type="entry name" value="Porins"/>
    <property type="match status" value="1"/>
</dbReference>
<keyword evidence="2 8" id="KW-0813">Transport</keyword>
<evidence type="ECO:0000256" key="2">
    <source>
        <dbReference type="ARBA" id="ARBA00022448"/>
    </source>
</evidence>
<dbReference type="RefSeq" id="WP_248390039.1">
    <property type="nucleotide sequence ID" value="NZ_CP096203.1"/>
</dbReference>
<dbReference type="InterPro" id="IPR036942">
    <property type="entry name" value="Beta-barrel_TonB_sf"/>
</dbReference>
<keyword evidence="6 8" id="KW-0472">Membrane</keyword>
<dbReference type="NCBIfam" id="TIGR04057">
    <property type="entry name" value="SusC_RagA_signa"/>
    <property type="match status" value="1"/>
</dbReference>
<dbReference type="Gene3D" id="2.170.130.10">
    <property type="entry name" value="TonB-dependent receptor, plug domain"/>
    <property type="match status" value="1"/>
</dbReference>
<dbReference type="Pfam" id="PF07715">
    <property type="entry name" value="Plug"/>
    <property type="match status" value="1"/>
</dbReference>
<comment type="similarity">
    <text evidence="8 9">Belongs to the TonB-dependent receptor family.</text>
</comment>
<dbReference type="InterPro" id="IPR023997">
    <property type="entry name" value="TonB-dep_OMP_SusC/RagA_CS"/>
</dbReference>
<sequence length="954" mass="105490">MNVKLRVLSAGVLFFVGGQMLLAQKTNQKKDTATKVKDIEEVVVVGYTKKNKDVVTSAVSSIKSETLERYSPITTVTNILQGKSPGVDITSYSGKPGSGANINIRGLGNVTTTSGASSPLIVIDGNVVGNNDTAQFLLNSIPPGDIEDVSVLKDAASAAIYGSQGANGVIVVTTKNGRGRTTVSYSAQFGFSEKIKDINFTMMNAAEKIAYEQKVAALGTVAGYYDWPDQQEINDALGQDHNWQKDILRRSFIESHNVGIKGGNDKSNYSLLLSYDNDNGIVQYLNAFKRYSGRFKYNGKINEKLDFGVGVGASYRRTQDPRDRNNVQNPFRAMYDYNSYEPVYNPDGSFNNTFQGFPILEALKNNPEYNSDVIIDANIFAQYKILPYLTYKIQGSGVFDAYTYDYRILRGSVLDQVLGINGQASKTLENSFNYTFTNLLTFSKTFGEVHNVEATALAEYVNFKLDRVNAVGRNFSSPILSEVSNTSTPFSTTGFSRERRLFGYGILASYDYMKKYIVTGSARRDADSRFGANNVWSDVFWSASVAWNVTKETFLKDNTYINNLKLRASWGTRGYNNIPLFINQPLIVGSAYGGLNTPNNFATLSPSATQGNPDLKWEVTKSQNYGAEFSILKNRISGTVDYFIDSKKDFILSIPNVGDTGGGYATSINAGDMKNKGWEFSLNGDVIKTTDFNWSLRANISLLDYKLNKLRGDLESQRVVGSINMLKEGEEPFVFYLVRSAGVNPLNGNEQYYDINGNITENYSPNDQVALSGKSPLPKGYGGFGTTFRYKNFDVNADFNFKYGNYIYNYMALNMLDSDNGGNNNLRTDAIDFWTPENTNASLPKPGAAPNGLTGLQTSDRFLQDGSYIRFRNLTVGYTFDRKFLGENNPLKKLRLSVTAQNLATWTKFEGDPEVSVGSGETQNVSGGTFISGAYALYSYPQVKTFLFGIDVEF</sequence>
<dbReference type="PROSITE" id="PS52016">
    <property type="entry name" value="TONB_DEPENDENT_REC_3"/>
    <property type="match status" value="1"/>
</dbReference>
<dbReference type="InterPro" id="IPR012910">
    <property type="entry name" value="Plug_dom"/>
</dbReference>
<evidence type="ECO:0000313" key="12">
    <source>
        <dbReference type="EMBL" id="UPQ74940.1"/>
    </source>
</evidence>
<dbReference type="NCBIfam" id="TIGR04056">
    <property type="entry name" value="OMP_RagA_SusC"/>
    <property type="match status" value="1"/>
</dbReference>
<dbReference type="Pfam" id="PF00593">
    <property type="entry name" value="TonB_dep_Rec_b-barrel"/>
    <property type="match status" value="1"/>
</dbReference>
<accession>A0ABY4K3Y9</accession>
<keyword evidence="5 9" id="KW-0798">TonB box</keyword>
<dbReference type="InterPro" id="IPR039426">
    <property type="entry name" value="TonB-dep_rcpt-like"/>
</dbReference>
<evidence type="ECO:0000256" key="9">
    <source>
        <dbReference type="RuleBase" id="RU003357"/>
    </source>
</evidence>
<evidence type="ECO:0000256" key="4">
    <source>
        <dbReference type="ARBA" id="ARBA00022692"/>
    </source>
</evidence>
<evidence type="ECO:0000256" key="5">
    <source>
        <dbReference type="ARBA" id="ARBA00023077"/>
    </source>
</evidence>
<dbReference type="InterPro" id="IPR000531">
    <property type="entry name" value="Beta-barrel_TonB"/>
</dbReference>
<keyword evidence="7 8" id="KW-0998">Cell outer membrane</keyword>
<dbReference type="InterPro" id="IPR037066">
    <property type="entry name" value="Plug_dom_sf"/>
</dbReference>
<evidence type="ECO:0000256" key="8">
    <source>
        <dbReference type="PROSITE-ProRule" id="PRU01360"/>
    </source>
</evidence>
<name>A0ABY4K3Y9_9FLAO</name>
<gene>
    <name evidence="12" type="ORF">M0D58_12880</name>
</gene>
<evidence type="ECO:0000259" key="10">
    <source>
        <dbReference type="Pfam" id="PF00593"/>
    </source>
</evidence>
<protein>
    <submittedName>
        <fullName evidence="12">SusC/RagA family TonB-linked outer membrane protein</fullName>
    </submittedName>
</protein>
<evidence type="ECO:0000313" key="13">
    <source>
        <dbReference type="Proteomes" id="UP000830552"/>
    </source>
</evidence>
<keyword evidence="3 8" id="KW-1134">Transmembrane beta strand</keyword>
<keyword evidence="4 8" id="KW-0812">Transmembrane</keyword>
<dbReference type="Gene3D" id="2.40.170.20">
    <property type="entry name" value="TonB-dependent receptor, beta-barrel domain"/>
    <property type="match status" value="1"/>
</dbReference>
<organism evidence="12 13">
    <name type="scientific">Chryseobacterium nepalense</name>
    <dbReference type="NCBI Taxonomy" id="1854498"/>
    <lineage>
        <taxon>Bacteria</taxon>
        <taxon>Pseudomonadati</taxon>
        <taxon>Bacteroidota</taxon>
        <taxon>Flavobacteriia</taxon>
        <taxon>Flavobacteriales</taxon>
        <taxon>Weeksellaceae</taxon>
        <taxon>Chryseobacterium group</taxon>
        <taxon>Chryseobacterium</taxon>
    </lineage>
</organism>
<keyword evidence="13" id="KW-1185">Reference proteome</keyword>
<comment type="subcellular location">
    <subcellularLocation>
        <location evidence="1 8">Cell outer membrane</location>
        <topology evidence="1 8">Multi-pass membrane protein</topology>
    </subcellularLocation>
</comment>
<dbReference type="EMBL" id="CP096203">
    <property type="protein sequence ID" value="UPQ74940.1"/>
    <property type="molecule type" value="Genomic_DNA"/>
</dbReference>
<evidence type="ECO:0000259" key="11">
    <source>
        <dbReference type="Pfam" id="PF07715"/>
    </source>
</evidence>
<evidence type="ECO:0000256" key="6">
    <source>
        <dbReference type="ARBA" id="ARBA00023136"/>
    </source>
</evidence>
<evidence type="ECO:0000256" key="1">
    <source>
        <dbReference type="ARBA" id="ARBA00004571"/>
    </source>
</evidence>
<proteinExistence type="inferred from homology"/>
<dbReference type="InterPro" id="IPR023996">
    <property type="entry name" value="TonB-dep_OMP_SusC/RagA"/>
</dbReference>
<evidence type="ECO:0000256" key="3">
    <source>
        <dbReference type="ARBA" id="ARBA00022452"/>
    </source>
</evidence>
<feature type="domain" description="TonB-dependent receptor-like beta-barrel" evidence="10">
    <location>
        <begin position="335"/>
        <end position="903"/>
    </location>
</feature>
<reference evidence="12" key="1">
    <citation type="submission" date="2022-04" db="EMBL/GenBank/DDBJ databases">
        <title>Evolutionary, genomic, and biogeographic characterization of Chryseobacterium nepalense represented by a plastic-degrading bacterium AC3.</title>
        <authorList>
            <person name="Yin Z."/>
            <person name="Liu X."/>
            <person name="Wang D."/>
            <person name="Xie Z."/>
        </authorList>
    </citation>
    <scope>NUCLEOTIDE SEQUENCE</scope>
    <source>
        <strain evidence="12">AC3</strain>
    </source>
</reference>
<evidence type="ECO:0000256" key="7">
    <source>
        <dbReference type="ARBA" id="ARBA00023237"/>
    </source>
</evidence>
<feature type="domain" description="TonB-dependent receptor plug" evidence="11">
    <location>
        <begin position="55"/>
        <end position="169"/>
    </location>
</feature>